<dbReference type="PANTHER" id="PTHR23022:SF134">
    <property type="entry name" value="TRANSPOSABLE ELEMENT TC1 TRANSPOSASE"/>
    <property type="match status" value="1"/>
</dbReference>
<proteinExistence type="predicted"/>
<reference evidence="5" key="1">
    <citation type="submission" date="2021-02" db="EMBL/GenBank/DDBJ databases">
        <authorList>
            <person name="Nowell W R."/>
        </authorList>
    </citation>
    <scope>NUCLEOTIDE SEQUENCE</scope>
</reference>
<evidence type="ECO:0000313" key="9">
    <source>
        <dbReference type="Proteomes" id="UP000663870"/>
    </source>
</evidence>
<dbReference type="Gene3D" id="3.30.420.10">
    <property type="entry name" value="Ribonuclease H-like superfamily/Ribonuclease H"/>
    <property type="match status" value="1"/>
</dbReference>
<dbReference type="EMBL" id="CAJNOH010005427">
    <property type="protein sequence ID" value="CAF1397906.1"/>
    <property type="molecule type" value="Genomic_DNA"/>
</dbReference>
<comment type="caution">
    <text evidence="5">The sequence shown here is derived from an EMBL/GenBank/DDBJ whole genome shotgun (WGS) entry which is preliminary data.</text>
</comment>
<evidence type="ECO:0000313" key="6">
    <source>
        <dbReference type="EMBL" id="CAF1623222.1"/>
    </source>
</evidence>
<sequence length="289" mass="34126">MGRKPVNIDKKKNIIALHDAGKSQHEISRQLHISRQCIRQTIRKFDQLHTVATKPGSERPPKVTDRQKRAIKLEQLRDDTLSLADLVRYAYINLNLTITRQTVSRILHEFNMVSYTAPRKPRTTPIQRRNRLRWCHEHLSWSVNDWSNVIFSDETNFEILHRKNRIYIRRFRTDSTRFERYQKRVHKGGGIGLWSYLTCHGLGPLVIYDGRLNSVKYIDILEHHLSAALQKFPSQQSQKILYQQDNARPHVSAQTQEYLKEQRVKLIPWPANSPDLNIIENIWSILDQK</sequence>
<dbReference type="InterPro" id="IPR047655">
    <property type="entry name" value="Transpos_IS630-like"/>
</dbReference>
<dbReference type="InterPro" id="IPR009057">
    <property type="entry name" value="Homeodomain-like_sf"/>
</dbReference>
<dbReference type="EMBL" id="CAJOBD010010502">
    <property type="protein sequence ID" value="CAF4153499.1"/>
    <property type="molecule type" value="Genomic_DNA"/>
</dbReference>
<name>A0A815STP0_9BILA</name>
<gene>
    <name evidence="7" type="ORF">JBS370_LOCUS34112</name>
    <name evidence="6" type="ORF">JXQ802_LOCUS50853</name>
    <name evidence="4" type="ORF">PYM288_LOCUS34668</name>
    <name evidence="5" type="ORF">ZHD862_LOCUS37149</name>
</gene>
<dbReference type="Proteomes" id="UP000663864">
    <property type="component" value="Unassembled WGS sequence"/>
</dbReference>
<dbReference type="InterPro" id="IPR036397">
    <property type="entry name" value="RNaseH_sf"/>
</dbReference>
<dbReference type="PANTHER" id="PTHR23022">
    <property type="entry name" value="TRANSPOSABLE ELEMENT-RELATED"/>
    <property type="match status" value="1"/>
</dbReference>
<evidence type="ECO:0000259" key="2">
    <source>
        <dbReference type="Pfam" id="PF13358"/>
    </source>
</evidence>
<dbReference type="Gene3D" id="1.10.10.10">
    <property type="entry name" value="Winged helix-like DNA-binding domain superfamily/Winged helix DNA-binding domain"/>
    <property type="match status" value="1"/>
</dbReference>
<evidence type="ECO:0000313" key="4">
    <source>
        <dbReference type="EMBL" id="CAF1397906.1"/>
    </source>
</evidence>
<dbReference type="Pfam" id="PF13358">
    <property type="entry name" value="DDE_3"/>
    <property type="match status" value="1"/>
</dbReference>
<evidence type="ECO:0000259" key="1">
    <source>
        <dbReference type="Pfam" id="PF01498"/>
    </source>
</evidence>
<evidence type="ECO:0000313" key="7">
    <source>
        <dbReference type="EMBL" id="CAF4153499.1"/>
    </source>
</evidence>
<accession>A0A815STP0</accession>
<organism evidence="5 8">
    <name type="scientific">Rotaria sordida</name>
    <dbReference type="NCBI Taxonomy" id="392033"/>
    <lineage>
        <taxon>Eukaryota</taxon>
        <taxon>Metazoa</taxon>
        <taxon>Spiralia</taxon>
        <taxon>Gnathifera</taxon>
        <taxon>Rotifera</taxon>
        <taxon>Eurotatoria</taxon>
        <taxon>Bdelloidea</taxon>
        <taxon>Philodinida</taxon>
        <taxon>Philodinidae</taxon>
        <taxon>Rotaria</taxon>
    </lineage>
</organism>
<dbReference type="Proteomes" id="UP000663870">
    <property type="component" value="Unassembled WGS sequence"/>
</dbReference>
<dbReference type="InterPro" id="IPR052338">
    <property type="entry name" value="Transposase_5"/>
</dbReference>
<feature type="domain" description="Insertion element IS150 protein InsJ-like helix-turn-helix" evidence="3">
    <location>
        <begin position="11"/>
        <end position="56"/>
    </location>
</feature>
<dbReference type="InterPro" id="IPR036388">
    <property type="entry name" value="WH-like_DNA-bd_sf"/>
</dbReference>
<dbReference type="InterPro" id="IPR002492">
    <property type="entry name" value="Transposase_Tc1-like"/>
</dbReference>
<dbReference type="AlphaFoldDB" id="A0A815STP0"/>
<dbReference type="Proteomes" id="UP000663836">
    <property type="component" value="Unassembled WGS sequence"/>
</dbReference>
<feature type="domain" description="Transposase Tc1-like" evidence="1">
    <location>
        <begin position="68"/>
        <end position="139"/>
    </location>
</feature>
<dbReference type="Proteomes" id="UP000663854">
    <property type="component" value="Unassembled WGS sequence"/>
</dbReference>
<dbReference type="Pfam" id="PF13518">
    <property type="entry name" value="HTH_28"/>
    <property type="match status" value="1"/>
</dbReference>
<dbReference type="InterPro" id="IPR038717">
    <property type="entry name" value="Tc1-like_DDE_dom"/>
</dbReference>
<dbReference type="EMBL" id="CAJNOL010006918">
    <property type="protein sequence ID" value="CAF1623222.1"/>
    <property type="molecule type" value="Genomic_DNA"/>
</dbReference>
<dbReference type="GO" id="GO:0006313">
    <property type="term" value="P:DNA transposition"/>
    <property type="evidence" value="ECO:0007669"/>
    <property type="project" value="InterPro"/>
</dbReference>
<protein>
    <recommendedName>
        <fullName evidence="10">Transposase</fullName>
    </recommendedName>
</protein>
<evidence type="ECO:0000313" key="8">
    <source>
        <dbReference type="Proteomes" id="UP000663864"/>
    </source>
</evidence>
<keyword evidence="9" id="KW-1185">Reference proteome</keyword>
<evidence type="ECO:0000313" key="5">
    <source>
        <dbReference type="EMBL" id="CAF1494095.1"/>
    </source>
</evidence>
<evidence type="ECO:0000259" key="3">
    <source>
        <dbReference type="Pfam" id="PF13518"/>
    </source>
</evidence>
<dbReference type="GO" id="GO:0015074">
    <property type="term" value="P:DNA integration"/>
    <property type="evidence" value="ECO:0007669"/>
    <property type="project" value="InterPro"/>
</dbReference>
<dbReference type="GO" id="GO:0003677">
    <property type="term" value="F:DNA binding"/>
    <property type="evidence" value="ECO:0007669"/>
    <property type="project" value="InterPro"/>
</dbReference>
<evidence type="ECO:0008006" key="10">
    <source>
        <dbReference type="Google" id="ProtNLM"/>
    </source>
</evidence>
<dbReference type="InterPro" id="IPR055247">
    <property type="entry name" value="InsJ-like_HTH"/>
</dbReference>
<feature type="domain" description="Tc1-like transposase DDE" evidence="2">
    <location>
        <begin position="149"/>
        <end position="287"/>
    </location>
</feature>
<dbReference type="SUPFAM" id="SSF46689">
    <property type="entry name" value="Homeodomain-like"/>
    <property type="match status" value="1"/>
</dbReference>
<dbReference type="Pfam" id="PF01498">
    <property type="entry name" value="HTH_Tnp_Tc3_2"/>
    <property type="match status" value="1"/>
</dbReference>
<dbReference type="EMBL" id="CAJNOT010006682">
    <property type="protein sequence ID" value="CAF1494095.1"/>
    <property type="molecule type" value="Genomic_DNA"/>
</dbReference>
<dbReference type="NCBIfam" id="NF033545">
    <property type="entry name" value="transpos_IS630"/>
    <property type="match status" value="1"/>
</dbReference>